<organism evidence="3 4">
    <name type="scientific">Olpidium bornovanus</name>
    <dbReference type="NCBI Taxonomy" id="278681"/>
    <lineage>
        <taxon>Eukaryota</taxon>
        <taxon>Fungi</taxon>
        <taxon>Fungi incertae sedis</taxon>
        <taxon>Olpidiomycota</taxon>
        <taxon>Olpidiomycotina</taxon>
        <taxon>Olpidiomycetes</taxon>
        <taxon>Olpidiales</taxon>
        <taxon>Olpidiaceae</taxon>
        <taxon>Olpidium</taxon>
    </lineage>
</organism>
<reference evidence="3 4" key="1">
    <citation type="journal article" name="Sci. Rep.">
        <title>Genome-scale phylogenetic analyses confirm Olpidium as the closest living zoosporic fungus to the non-flagellated, terrestrial fungi.</title>
        <authorList>
            <person name="Chang Y."/>
            <person name="Rochon D."/>
            <person name="Sekimoto S."/>
            <person name="Wang Y."/>
            <person name="Chovatia M."/>
            <person name="Sandor L."/>
            <person name="Salamov A."/>
            <person name="Grigoriev I.V."/>
            <person name="Stajich J.E."/>
            <person name="Spatafora J.W."/>
        </authorList>
    </citation>
    <scope>NUCLEOTIDE SEQUENCE [LARGE SCALE GENOMIC DNA]</scope>
    <source>
        <strain evidence="3">S191</strain>
    </source>
</reference>
<keyword evidence="2" id="KW-0812">Transmembrane</keyword>
<gene>
    <name evidence="3" type="ORF">BJ554DRAFT_1006</name>
</gene>
<feature type="non-terminal residue" evidence="3">
    <location>
        <position position="1"/>
    </location>
</feature>
<name>A0A8H7ZT46_9FUNG</name>
<keyword evidence="2" id="KW-1133">Transmembrane helix</keyword>
<comment type="caution">
    <text evidence="3">The sequence shown here is derived from an EMBL/GenBank/DDBJ whole genome shotgun (WGS) entry which is preliminary data.</text>
</comment>
<keyword evidence="2" id="KW-0472">Membrane</keyword>
<dbReference type="AlphaFoldDB" id="A0A8H7ZT46"/>
<feature type="compositionally biased region" description="Basic and acidic residues" evidence="1">
    <location>
        <begin position="57"/>
        <end position="71"/>
    </location>
</feature>
<sequence>TPTSPRFLRARPVFRSGVVVIPGTRDFLFFALFFVIATKFFFLISLVTGTGSSLDVPTERDPAGPEARRADATCPPWEKARRLLRRTPAAVAAAPAQARADNGA</sequence>
<evidence type="ECO:0000256" key="2">
    <source>
        <dbReference type="SAM" id="Phobius"/>
    </source>
</evidence>
<dbReference type="Proteomes" id="UP000673691">
    <property type="component" value="Unassembled WGS sequence"/>
</dbReference>
<protein>
    <submittedName>
        <fullName evidence="3">Uncharacterized protein</fullName>
    </submittedName>
</protein>
<evidence type="ECO:0000313" key="4">
    <source>
        <dbReference type="Proteomes" id="UP000673691"/>
    </source>
</evidence>
<keyword evidence="4" id="KW-1185">Reference proteome</keyword>
<evidence type="ECO:0000256" key="1">
    <source>
        <dbReference type="SAM" id="MobiDB-lite"/>
    </source>
</evidence>
<dbReference type="EMBL" id="JAEFCI010008036">
    <property type="protein sequence ID" value="KAG5458719.1"/>
    <property type="molecule type" value="Genomic_DNA"/>
</dbReference>
<accession>A0A8H7ZT46</accession>
<feature type="non-terminal residue" evidence="3">
    <location>
        <position position="104"/>
    </location>
</feature>
<feature type="region of interest" description="Disordered" evidence="1">
    <location>
        <begin position="52"/>
        <end position="72"/>
    </location>
</feature>
<feature type="transmembrane region" description="Helical" evidence="2">
    <location>
        <begin position="27"/>
        <end position="47"/>
    </location>
</feature>
<evidence type="ECO:0000313" key="3">
    <source>
        <dbReference type="EMBL" id="KAG5458719.1"/>
    </source>
</evidence>
<proteinExistence type="predicted"/>